<name>A0A1H4AQF9_9FLAO</name>
<evidence type="ECO:0000313" key="3">
    <source>
        <dbReference type="Proteomes" id="UP000198951"/>
    </source>
</evidence>
<evidence type="ECO:0000256" key="1">
    <source>
        <dbReference type="SAM" id="Phobius"/>
    </source>
</evidence>
<dbReference type="EMBL" id="FNRD01000004">
    <property type="protein sequence ID" value="SEA38149.1"/>
    <property type="molecule type" value="Genomic_DNA"/>
</dbReference>
<keyword evidence="3" id="KW-1185">Reference proteome</keyword>
<keyword evidence="1" id="KW-0812">Transmembrane</keyword>
<dbReference type="AlphaFoldDB" id="A0A1H4AQF9"/>
<keyword evidence="1" id="KW-1133">Transmembrane helix</keyword>
<proteinExistence type="predicted"/>
<feature type="transmembrane region" description="Helical" evidence="1">
    <location>
        <begin position="51"/>
        <end position="72"/>
    </location>
</feature>
<dbReference type="STRING" id="150146.SAMN05443667_1049"/>
<gene>
    <name evidence="2" type="ORF">SAMN05443667_1049</name>
</gene>
<keyword evidence="1" id="KW-0472">Membrane</keyword>
<evidence type="ECO:0000313" key="2">
    <source>
        <dbReference type="EMBL" id="SEA38149.1"/>
    </source>
</evidence>
<reference evidence="3" key="1">
    <citation type="submission" date="2016-10" db="EMBL/GenBank/DDBJ databases">
        <authorList>
            <person name="Varghese N."/>
            <person name="Submissions S."/>
        </authorList>
    </citation>
    <scope>NUCLEOTIDE SEQUENCE [LARGE SCALE GENOMIC DNA]</scope>
    <source>
        <strain evidence="3">DSM 22376</strain>
    </source>
</reference>
<dbReference type="Proteomes" id="UP000198951">
    <property type="component" value="Unassembled WGS sequence"/>
</dbReference>
<accession>A0A1H4AQF9</accession>
<feature type="transmembrane region" description="Helical" evidence="1">
    <location>
        <begin position="93"/>
        <end position="112"/>
    </location>
</feature>
<sequence length="159" mass="18539">MSFIKVVHTIMLSKTQFKEWFDRYKYAEVAATTAALLGSQFSRIFSGLTTAYLITFIEYFAFYSVIIGMAYWQCDKKNKAIQKKTSFSDVLMIIKNLLLEFGYPAVLDILFIRPFCMYWLPILTGNSLTGIMAGKICADVVFYFLTIVNYEWMKRKNHF</sequence>
<feature type="transmembrane region" description="Helical" evidence="1">
    <location>
        <begin position="132"/>
        <end position="152"/>
    </location>
</feature>
<organism evidence="2 3">
    <name type="scientific">Flavobacterium gillisiae</name>
    <dbReference type="NCBI Taxonomy" id="150146"/>
    <lineage>
        <taxon>Bacteria</taxon>
        <taxon>Pseudomonadati</taxon>
        <taxon>Bacteroidota</taxon>
        <taxon>Flavobacteriia</taxon>
        <taxon>Flavobacteriales</taxon>
        <taxon>Flavobacteriaceae</taxon>
        <taxon>Flavobacterium</taxon>
    </lineage>
</organism>
<protein>
    <recommendedName>
        <fullName evidence="4">Flippase GtrA (Transmembrane translocase of bactoprenol-linked glucose)</fullName>
    </recommendedName>
</protein>
<evidence type="ECO:0008006" key="4">
    <source>
        <dbReference type="Google" id="ProtNLM"/>
    </source>
</evidence>